<comment type="caution">
    <text evidence="2">The sequence shown here is derived from an EMBL/GenBank/DDBJ whole genome shotgun (WGS) entry which is preliminary data.</text>
</comment>
<accession>J9B831</accession>
<reference evidence="3" key="1">
    <citation type="submission" date="2012-08" db="EMBL/GenBank/DDBJ databases">
        <title>The Genome Sequence of Wuchereria bancrofti.</title>
        <authorList>
            <person name="Nutman T.B."/>
            <person name="Fink D.L."/>
            <person name="Russ C."/>
            <person name="Young S."/>
            <person name="Zeng Q."/>
            <person name="Koehrsen M."/>
            <person name="Alvarado L."/>
            <person name="Berlin A."/>
            <person name="Chapman S.B."/>
            <person name="Chen Z."/>
            <person name="Freedman E."/>
            <person name="Gellesch M."/>
            <person name="Goldberg J."/>
            <person name="Griggs A."/>
            <person name="Gujja S."/>
            <person name="Heilman E.R."/>
            <person name="Heiman D."/>
            <person name="Hepburn T."/>
            <person name="Howarth C."/>
            <person name="Jen D."/>
            <person name="Larson L."/>
            <person name="Lewis B."/>
            <person name="Mehta T."/>
            <person name="Park D."/>
            <person name="Pearson M."/>
            <person name="Roberts A."/>
            <person name="Saif S."/>
            <person name="Shea T."/>
            <person name="Shenoy N."/>
            <person name="Sisk P."/>
            <person name="Stolte C."/>
            <person name="Sykes S."/>
            <person name="Walk T."/>
            <person name="White J."/>
            <person name="Yandava C."/>
            <person name="Haas B."/>
            <person name="Henn M.R."/>
            <person name="Nusbaum C."/>
            <person name="Birren B."/>
        </authorList>
    </citation>
    <scope>NUCLEOTIDE SEQUENCE [LARGE SCALE GENOMIC DNA]</scope>
    <source>
        <strain evidence="3">NA</strain>
    </source>
</reference>
<evidence type="ECO:0000313" key="2">
    <source>
        <dbReference type="EMBL" id="EJW83215.1"/>
    </source>
</evidence>
<feature type="non-terminal residue" evidence="2">
    <location>
        <position position="54"/>
    </location>
</feature>
<keyword evidence="1" id="KW-0812">Transmembrane</keyword>
<proteinExistence type="predicted"/>
<protein>
    <submittedName>
        <fullName evidence="2">Uncharacterized protein</fullName>
    </submittedName>
</protein>
<sequence>MFISLDSINIWITITTPAIIVAAAAVAATTKTALISKTIKFNSNLLNETFNNYI</sequence>
<keyword evidence="1" id="KW-0472">Membrane</keyword>
<feature type="transmembrane region" description="Helical" evidence="1">
    <location>
        <begin position="12"/>
        <end position="34"/>
    </location>
</feature>
<keyword evidence="1" id="KW-1133">Transmembrane helix</keyword>
<gene>
    <name evidence="2" type="ORF">WUBG_05874</name>
</gene>
<name>J9B831_WUCBA</name>
<evidence type="ECO:0000313" key="3">
    <source>
        <dbReference type="Proteomes" id="UP000004810"/>
    </source>
</evidence>
<dbReference type="AlphaFoldDB" id="J9B831"/>
<dbReference type="EMBL" id="ADBV01002355">
    <property type="protein sequence ID" value="EJW83215.1"/>
    <property type="molecule type" value="Genomic_DNA"/>
</dbReference>
<organism evidence="2 3">
    <name type="scientific">Wuchereria bancrofti</name>
    <dbReference type="NCBI Taxonomy" id="6293"/>
    <lineage>
        <taxon>Eukaryota</taxon>
        <taxon>Metazoa</taxon>
        <taxon>Ecdysozoa</taxon>
        <taxon>Nematoda</taxon>
        <taxon>Chromadorea</taxon>
        <taxon>Rhabditida</taxon>
        <taxon>Spirurina</taxon>
        <taxon>Spiruromorpha</taxon>
        <taxon>Filarioidea</taxon>
        <taxon>Onchocercidae</taxon>
        <taxon>Wuchereria</taxon>
    </lineage>
</organism>
<evidence type="ECO:0000256" key="1">
    <source>
        <dbReference type="SAM" id="Phobius"/>
    </source>
</evidence>
<dbReference type="Proteomes" id="UP000004810">
    <property type="component" value="Unassembled WGS sequence"/>
</dbReference>